<comment type="caution">
    <text evidence="1">The sequence shown here is derived from an EMBL/GenBank/DDBJ whole genome shotgun (WGS) entry which is preliminary data.</text>
</comment>
<protein>
    <submittedName>
        <fullName evidence="1">Uncharacterized protein</fullName>
    </submittedName>
</protein>
<gene>
    <name evidence="1" type="ORF">ONZ43_g2948</name>
</gene>
<accession>A0ACC2IZ05</accession>
<organism evidence="1 2">
    <name type="scientific">Nemania bipapillata</name>
    <dbReference type="NCBI Taxonomy" id="110536"/>
    <lineage>
        <taxon>Eukaryota</taxon>
        <taxon>Fungi</taxon>
        <taxon>Dikarya</taxon>
        <taxon>Ascomycota</taxon>
        <taxon>Pezizomycotina</taxon>
        <taxon>Sordariomycetes</taxon>
        <taxon>Xylariomycetidae</taxon>
        <taxon>Xylariales</taxon>
        <taxon>Xylariaceae</taxon>
        <taxon>Nemania</taxon>
    </lineage>
</organism>
<evidence type="ECO:0000313" key="1">
    <source>
        <dbReference type="EMBL" id="KAJ8120312.1"/>
    </source>
</evidence>
<dbReference type="EMBL" id="JAPESX010000648">
    <property type="protein sequence ID" value="KAJ8120312.1"/>
    <property type="molecule type" value="Genomic_DNA"/>
</dbReference>
<evidence type="ECO:0000313" key="2">
    <source>
        <dbReference type="Proteomes" id="UP001153334"/>
    </source>
</evidence>
<sequence>MHREDEDRVIFESFEASPASSQVLAAGHAMQWDFPGRSAHIKLEDFAEASFQQSLTAFLEQASTESLYSLQASTKKAGVSVSEIRDTTDPALITQMLMSLLEAIGSHYQAPVLRKRIRDDVNFFKAELPWRRLPLWLVLRVATQRQLCFALGAERGQIAYKFLMAILLAELLDECARTLSPHKVVCLRTKLARRMAKLEMNQEMTRLQENVQCGTWFNAVATTVRNSIEAANAKVEAAWESFKRNTTRQIPYLPHRAPLDSLNLTLPNSGRYLDEILSTRLLQPSALGPVTLPNPLDQSIQQSQAFTDCIFALAAIENRIEQDANRQVSVDQRPEDRCPELASQIDSVLKVASKVKSLFKIEDPIYDSDREQNSAVILAVFTLWAELDRITVAACPLLADHAPVFSPELLDALQLPTKWAMERLQKIQQHLADRHARSIYGSILETQSHDSFALRYTANSYSLRSLEQRIQAESDLARQRKKIEHANLCEEYDEHAEGSATNPCLCTFDGTQWLVQGCTRCWHERSKKRIKIMIHEEFLPSDNPARGTIVFELGLPSWLSAYRDATWHVLSELAHPYRPKGAQPMIHLQEYTLQIQQREGAAGTGTLTIRRGL</sequence>
<name>A0ACC2IZ05_9PEZI</name>
<proteinExistence type="predicted"/>
<keyword evidence="2" id="KW-1185">Reference proteome</keyword>
<reference evidence="1" key="1">
    <citation type="submission" date="2022-11" db="EMBL/GenBank/DDBJ databases">
        <title>Genome Sequence of Nemania bipapillata.</title>
        <authorList>
            <person name="Buettner E."/>
        </authorList>
    </citation>
    <scope>NUCLEOTIDE SEQUENCE</scope>
    <source>
        <strain evidence="1">CP14</strain>
    </source>
</reference>
<dbReference type="Proteomes" id="UP001153334">
    <property type="component" value="Unassembled WGS sequence"/>
</dbReference>